<dbReference type="GO" id="GO:0071949">
    <property type="term" value="F:FAD binding"/>
    <property type="evidence" value="ECO:0007669"/>
    <property type="project" value="InterPro"/>
</dbReference>
<dbReference type="GO" id="GO:0018677">
    <property type="term" value="F:pentachlorophenol monooxygenase activity"/>
    <property type="evidence" value="ECO:0007669"/>
    <property type="project" value="UniProtKB-EC"/>
</dbReference>
<dbReference type="InterPro" id="IPR050641">
    <property type="entry name" value="RIFMO-like"/>
</dbReference>
<keyword evidence="6" id="KW-0503">Monooxygenase</keyword>
<evidence type="ECO:0000256" key="3">
    <source>
        <dbReference type="ARBA" id="ARBA00022827"/>
    </source>
</evidence>
<reference evidence="6 7" key="1">
    <citation type="submission" date="2017-03" db="EMBL/GenBank/DDBJ databases">
        <authorList>
            <person name="Afonso C.L."/>
            <person name="Miller P.J."/>
            <person name="Scott M.A."/>
            <person name="Spackman E."/>
            <person name="Goraichik I."/>
            <person name="Dimitrov K.M."/>
            <person name="Suarez D.L."/>
            <person name="Swayne D.E."/>
        </authorList>
    </citation>
    <scope>NUCLEOTIDE SEQUENCE [LARGE SCALE GENOMIC DNA]</scope>
    <source>
        <strain evidence="6 7">CECT 8367</strain>
    </source>
</reference>
<dbReference type="PRINTS" id="PR00420">
    <property type="entry name" value="RNGMNOXGNASE"/>
</dbReference>
<dbReference type="PANTHER" id="PTHR43004:SF19">
    <property type="entry name" value="BINDING MONOOXYGENASE, PUTATIVE (JCVI)-RELATED"/>
    <property type="match status" value="1"/>
</dbReference>
<evidence type="ECO:0000256" key="2">
    <source>
        <dbReference type="ARBA" id="ARBA00022630"/>
    </source>
</evidence>
<dbReference type="Proteomes" id="UP000193495">
    <property type="component" value="Unassembled WGS sequence"/>
</dbReference>
<dbReference type="Gene3D" id="3.50.50.60">
    <property type="entry name" value="FAD/NAD(P)-binding domain"/>
    <property type="match status" value="1"/>
</dbReference>
<keyword evidence="8" id="KW-1185">Reference proteome</keyword>
<evidence type="ECO:0000259" key="4">
    <source>
        <dbReference type="Pfam" id="PF01494"/>
    </source>
</evidence>
<dbReference type="PANTHER" id="PTHR43004">
    <property type="entry name" value="TRK SYSTEM POTASSIUM UPTAKE PROTEIN"/>
    <property type="match status" value="1"/>
</dbReference>
<organism evidence="6 7">
    <name type="scientific">Limimaricola soesokkakensis</name>
    <dbReference type="NCBI Taxonomy" id="1343159"/>
    <lineage>
        <taxon>Bacteria</taxon>
        <taxon>Pseudomonadati</taxon>
        <taxon>Pseudomonadota</taxon>
        <taxon>Alphaproteobacteria</taxon>
        <taxon>Rhodobacterales</taxon>
        <taxon>Paracoccaceae</taxon>
        <taxon>Limimaricola</taxon>
    </lineage>
</organism>
<evidence type="ECO:0000256" key="1">
    <source>
        <dbReference type="ARBA" id="ARBA00001974"/>
    </source>
</evidence>
<dbReference type="EC" id="1.14.13.50" evidence="6"/>
<dbReference type="Proteomes" id="UP000240624">
    <property type="component" value="Unassembled WGS sequence"/>
</dbReference>
<reference evidence="5 8" key="2">
    <citation type="submission" date="2018-03" db="EMBL/GenBank/DDBJ databases">
        <title>Genomic Encyclopedia of Archaeal and Bacterial Type Strains, Phase II (KMG-II): from individual species to whole genera.</title>
        <authorList>
            <person name="Goeker M."/>
        </authorList>
    </citation>
    <scope>NUCLEOTIDE SEQUENCE [LARGE SCALE GENOMIC DNA]</scope>
    <source>
        <strain evidence="5 8">DSM 29956</strain>
    </source>
</reference>
<feature type="domain" description="FAD-binding" evidence="4">
    <location>
        <begin position="241"/>
        <end position="292"/>
    </location>
</feature>
<dbReference type="SUPFAM" id="SSF51905">
    <property type="entry name" value="FAD/NAD(P)-binding domain"/>
    <property type="match status" value="1"/>
</dbReference>
<proteinExistence type="predicted"/>
<keyword evidence="2" id="KW-0285">Flavoprotein</keyword>
<dbReference type="AlphaFoldDB" id="A0A1X6YZY2"/>
<protein>
    <submittedName>
        <fullName evidence="5">2-polyprenyl-6-methoxyphenol hydroxylase-like FAD-dependent oxidoreductase</fullName>
    </submittedName>
    <submittedName>
        <fullName evidence="6">Pentachlorophenol 4-monooxygenase</fullName>
        <ecNumber evidence="6">1.14.13.50</ecNumber>
    </submittedName>
</protein>
<dbReference type="InterPro" id="IPR002938">
    <property type="entry name" value="FAD-bd"/>
</dbReference>
<evidence type="ECO:0000313" key="8">
    <source>
        <dbReference type="Proteomes" id="UP000240624"/>
    </source>
</evidence>
<accession>A0A1X6YZY2</accession>
<gene>
    <name evidence="6" type="primary">pcpB</name>
    <name evidence="5" type="ORF">CLV79_102285</name>
    <name evidence="6" type="ORF">LOS8367_01367</name>
</gene>
<comment type="cofactor">
    <cofactor evidence="1">
        <name>FAD</name>
        <dbReference type="ChEBI" id="CHEBI:57692"/>
    </cofactor>
</comment>
<dbReference type="InterPro" id="IPR036188">
    <property type="entry name" value="FAD/NAD-bd_sf"/>
</dbReference>
<dbReference type="Gene3D" id="3.30.70.2450">
    <property type="match status" value="1"/>
</dbReference>
<dbReference type="RefSeq" id="WP_085895719.1">
    <property type="nucleotide sequence ID" value="NZ_FWFY01000003.1"/>
</dbReference>
<evidence type="ECO:0000313" key="5">
    <source>
        <dbReference type="EMBL" id="PSK87796.1"/>
    </source>
</evidence>
<sequence length="356" mass="38089">MKVLICGAGPTGLTAGVELARRGIEVTVFEARDAPSPLSRAVGINPESLHRLEPSGVTEALLAEGVTYRGLILHRGGRVWARLDFGAARPERFGRRYMFGLPQDRTEAVLAAALARHGGTLRRGAEIVGMAQDPQGVRITLKDGREERGDWFVGADGTRSLVREAAGIGYPGHRLPDVWSIADIDAPGWSHRDRVALSLLPEGRVAAVVPLGGDRVRMISNTEDALAAEPFGVRVAHLHDRGQFRVALRMAERFREGRVLLAGDAAHSHSPAGGRGMNLGIADACDLAERLAGGGIDGYSEARRAADRRIIAGAERMRRVVTAKGPLARPATLAAARLITALPPLRARFAANFLYG</sequence>
<name>A0A1X6YZY2_9RHOB</name>
<evidence type="ECO:0000313" key="7">
    <source>
        <dbReference type="Proteomes" id="UP000193495"/>
    </source>
</evidence>
<feature type="domain" description="FAD-binding" evidence="4">
    <location>
        <begin position="2"/>
        <end position="213"/>
    </location>
</feature>
<dbReference type="OrthoDB" id="9791689at2"/>
<dbReference type="Pfam" id="PF01494">
    <property type="entry name" value="FAD_binding_3"/>
    <property type="match status" value="2"/>
</dbReference>
<dbReference type="EMBL" id="PYGB01000002">
    <property type="protein sequence ID" value="PSK87796.1"/>
    <property type="molecule type" value="Genomic_DNA"/>
</dbReference>
<evidence type="ECO:0000313" key="6">
    <source>
        <dbReference type="EMBL" id="SLN34464.1"/>
    </source>
</evidence>
<keyword evidence="3" id="KW-0274">FAD</keyword>
<dbReference type="EMBL" id="FWFY01000003">
    <property type="protein sequence ID" value="SLN34464.1"/>
    <property type="molecule type" value="Genomic_DNA"/>
</dbReference>
<keyword evidence="6" id="KW-0560">Oxidoreductase</keyword>